<dbReference type="InterPro" id="IPR005312">
    <property type="entry name" value="DUF1759"/>
</dbReference>
<organism evidence="1 2">
    <name type="scientific">Diabrotica virgifera virgifera</name>
    <name type="common">western corn rootworm</name>
    <dbReference type="NCBI Taxonomy" id="50390"/>
    <lineage>
        <taxon>Eukaryota</taxon>
        <taxon>Metazoa</taxon>
        <taxon>Ecdysozoa</taxon>
        <taxon>Arthropoda</taxon>
        <taxon>Hexapoda</taxon>
        <taxon>Insecta</taxon>
        <taxon>Pterygota</taxon>
        <taxon>Neoptera</taxon>
        <taxon>Endopterygota</taxon>
        <taxon>Coleoptera</taxon>
        <taxon>Polyphaga</taxon>
        <taxon>Cucujiformia</taxon>
        <taxon>Chrysomeloidea</taxon>
        <taxon>Chrysomelidae</taxon>
        <taxon>Galerucinae</taxon>
        <taxon>Diabroticina</taxon>
        <taxon>Diabroticites</taxon>
        <taxon>Diabrotica</taxon>
    </lineage>
</organism>
<dbReference type="Proteomes" id="UP001652700">
    <property type="component" value="Unplaced"/>
</dbReference>
<dbReference type="PANTHER" id="PTHR22954:SF3">
    <property type="entry name" value="PROTEIN CBG08539"/>
    <property type="match status" value="1"/>
</dbReference>
<protein>
    <submittedName>
        <fullName evidence="1">Uncharacterized protein</fullName>
    </submittedName>
</protein>
<keyword evidence="2" id="KW-1185">Reference proteome</keyword>
<dbReference type="PANTHER" id="PTHR22954">
    <property type="entry name" value="RETROVIRAL PROTEASE-RELATED"/>
    <property type="match status" value="1"/>
</dbReference>
<evidence type="ECO:0000313" key="2">
    <source>
        <dbReference type="Proteomes" id="UP001652700"/>
    </source>
</evidence>
<proteinExistence type="predicted"/>
<dbReference type="Pfam" id="PF03564">
    <property type="entry name" value="DUF1759"/>
    <property type="match status" value="1"/>
</dbReference>
<name>A0ABM5JSG2_DIAVI</name>
<evidence type="ECO:0000313" key="1">
    <source>
        <dbReference type="EnsemblMetazoa" id="XP_050500883.1"/>
    </source>
</evidence>
<reference evidence="1" key="1">
    <citation type="submission" date="2025-05" db="UniProtKB">
        <authorList>
            <consortium name="EnsemblMetazoa"/>
        </authorList>
    </citation>
    <scope>IDENTIFICATION</scope>
</reference>
<dbReference type="RefSeq" id="XP_050500883.1">
    <property type="nucleotide sequence ID" value="XM_050644926.1"/>
</dbReference>
<accession>A0ABM5JSG2</accession>
<dbReference type="GeneID" id="126880857"/>
<dbReference type="EnsemblMetazoa" id="XM_050644926.1">
    <property type="protein sequence ID" value="XP_050500883.1"/>
    <property type="gene ID" value="LOC126880857"/>
</dbReference>
<sequence length="261" mass="30525">MEDLKKKRTPLKAKITRIENWLSQKASTEKDALQFQFRQTELKTCFLKYEEIMDQIDEIDEAGTEAEDRVTTEQKYFSILAGLQRKMDELLLGPPPLRSNSTQPTVATAKVRLPEITMQTFCGSFSEFNSFYQLFETLIVNNEELNNVQRFIYLKSFLRNEPLQLIDNIEVIDENFDIAVKTLKDRYENKSRVISLHIQKLLKAPSLVKSNSKALREFLTLAQQTLLALKNMSVPIEHWDLLLIEIFLKKLDFATHRAFEW</sequence>